<evidence type="ECO:0000313" key="6">
    <source>
        <dbReference type="Proteomes" id="UP001139971"/>
    </source>
</evidence>
<keyword evidence="2" id="KW-0238">DNA-binding</keyword>
<dbReference type="GO" id="GO:0000976">
    <property type="term" value="F:transcription cis-regulatory region binding"/>
    <property type="evidence" value="ECO:0007669"/>
    <property type="project" value="TreeGrafter"/>
</dbReference>
<evidence type="ECO:0000256" key="2">
    <source>
        <dbReference type="ARBA" id="ARBA00023125"/>
    </source>
</evidence>
<keyword evidence="1" id="KW-0805">Transcription regulation</keyword>
<dbReference type="EMBL" id="JAOVZO020000018">
    <property type="protein sequence ID" value="MDC8014554.1"/>
    <property type="molecule type" value="Genomic_DNA"/>
</dbReference>
<dbReference type="SUPFAM" id="SSF46689">
    <property type="entry name" value="Homeodomain-like"/>
    <property type="match status" value="1"/>
</dbReference>
<dbReference type="Pfam" id="PF06719">
    <property type="entry name" value="AraC_N"/>
    <property type="match status" value="1"/>
</dbReference>
<proteinExistence type="predicted"/>
<name>A0A9X3YMS9_9GAMM</name>
<dbReference type="AlphaFoldDB" id="A0A9X3YMS9"/>
<dbReference type="PANTHER" id="PTHR47894:SF4">
    <property type="entry name" value="HTH-TYPE TRANSCRIPTIONAL REGULATOR GADX"/>
    <property type="match status" value="1"/>
</dbReference>
<dbReference type="Proteomes" id="UP001139971">
    <property type="component" value="Unassembled WGS sequence"/>
</dbReference>
<comment type="caution">
    <text evidence="5">The sequence shown here is derived from an EMBL/GenBank/DDBJ whole genome shotgun (WGS) entry which is preliminary data.</text>
</comment>
<feature type="domain" description="HTH araC/xylS-type" evidence="4">
    <location>
        <begin position="184"/>
        <end position="281"/>
    </location>
</feature>
<dbReference type="InterPro" id="IPR009594">
    <property type="entry name" value="Tscrpt_reg_HTH_AraC_N"/>
</dbReference>
<evidence type="ECO:0000259" key="4">
    <source>
        <dbReference type="PROSITE" id="PS01124"/>
    </source>
</evidence>
<dbReference type="SMART" id="SM00342">
    <property type="entry name" value="HTH_ARAC"/>
    <property type="match status" value="1"/>
</dbReference>
<protein>
    <submittedName>
        <fullName evidence="5">Helix-turn-helix transcriptional regulator</fullName>
    </submittedName>
</protein>
<reference evidence="5" key="1">
    <citation type="submission" date="2023-02" db="EMBL/GenBank/DDBJ databases">
        <title>Tahibacter soli sp. nov. isolated from soil.</title>
        <authorList>
            <person name="Baek J.H."/>
            <person name="Lee J.K."/>
            <person name="Choi D.G."/>
            <person name="Jeon C.O."/>
        </authorList>
    </citation>
    <scope>NUCLEOTIDE SEQUENCE</scope>
    <source>
        <strain evidence="5">BL</strain>
    </source>
</reference>
<dbReference type="Pfam" id="PF12833">
    <property type="entry name" value="HTH_18"/>
    <property type="match status" value="1"/>
</dbReference>
<gene>
    <name evidence="5" type="ORF">OD750_018570</name>
</gene>
<dbReference type="GO" id="GO:0003700">
    <property type="term" value="F:DNA-binding transcription factor activity"/>
    <property type="evidence" value="ECO:0007669"/>
    <property type="project" value="InterPro"/>
</dbReference>
<organism evidence="5 6">
    <name type="scientific">Tahibacter soli</name>
    <dbReference type="NCBI Taxonomy" id="2983605"/>
    <lineage>
        <taxon>Bacteria</taxon>
        <taxon>Pseudomonadati</taxon>
        <taxon>Pseudomonadota</taxon>
        <taxon>Gammaproteobacteria</taxon>
        <taxon>Lysobacterales</taxon>
        <taxon>Rhodanobacteraceae</taxon>
        <taxon>Tahibacter</taxon>
    </lineage>
</organism>
<accession>A0A9X3YMS9</accession>
<evidence type="ECO:0000256" key="1">
    <source>
        <dbReference type="ARBA" id="ARBA00023015"/>
    </source>
</evidence>
<evidence type="ECO:0000313" key="5">
    <source>
        <dbReference type="EMBL" id="MDC8014554.1"/>
    </source>
</evidence>
<dbReference type="InterPro" id="IPR009057">
    <property type="entry name" value="Homeodomain-like_sf"/>
</dbReference>
<dbReference type="PANTHER" id="PTHR47894">
    <property type="entry name" value="HTH-TYPE TRANSCRIPTIONAL REGULATOR GADX"/>
    <property type="match status" value="1"/>
</dbReference>
<dbReference type="PROSITE" id="PS01124">
    <property type="entry name" value="HTH_ARAC_FAMILY_2"/>
    <property type="match status" value="1"/>
</dbReference>
<sequence>MLALMLDPTKDLAPLIAQLAELARPDLEQPLLYIRATHAYLVKSIAVDQPMLAVPLQGHKRLRAESDWTLVHTGDMALLPTGCRFDTENVPPDAERPYLAVAMLFPVDVLEAARRLLPEPPLAPSRAAAVLAVRDYADELLAWRDAVERGDPLGVRYALVGVVLALSRRGHSALLHPPAPTLAQRIRAMVDAHPARDWTSSQLETDLGVSGATLRRRLADEGASLRDIVADARLAHALNLLITTPLPVKSVAGRVGYASASTFARRFADRYGIEPSRISQP</sequence>
<dbReference type="GO" id="GO:0005829">
    <property type="term" value="C:cytosol"/>
    <property type="evidence" value="ECO:0007669"/>
    <property type="project" value="TreeGrafter"/>
</dbReference>
<dbReference type="Gene3D" id="1.10.10.60">
    <property type="entry name" value="Homeodomain-like"/>
    <property type="match status" value="1"/>
</dbReference>
<dbReference type="RefSeq" id="WP_263542229.1">
    <property type="nucleotide sequence ID" value="NZ_JAOVZO020000018.1"/>
</dbReference>
<keyword evidence="3" id="KW-0804">Transcription</keyword>
<keyword evidence="6" id="KW-1185">Reference proteome</keyword>
<evidence type="ECO:0000256" key="3">
    <source>
        <dbReference type="ARBA" id="ARBA00023163"/>
    </source>
</evidence>
<dbReference type="InterPro" id="IPR018060">
    <property type="entry name" value="HTH_AraC"/>
</dbReference>